<organism evidence="2 3">
    <name type="scientific">Triparma retinervis</name>
    <dbReference type="NCBI Taxonomy" id="2557542"/>
    <lineage>
        <taxon>Eukaryota</taxon>
        <taxon>Sar</taxon>
        <taxon>Stramenopiles</taxon>
        <taxon>Ochrophyta</taxon>
        <taxon>Bolidophyceae</taxon>
        <taxon>Parmales</taxon>
        <taxon>Triparmaceae</taxon>
        <taxon>Triparma</taxon>
    </lineage>
</organism>
<dbReference type="InterPro" id="IPR011990">
    <property type="entry name" value="TPR-like_helical_dom_sf"/>
</dbReference>
<feature type="region of interest" description="Disordered" evidence="1">
    <location>
        <begin position="13"/>
        <end position="36"/>
    </location>
</feature>
<dbReference type="SUPFAM" id="SSF48452">
    <property type="entry name" value="TPR-like"/>
    <property type="match status" value="1"/>
</dbReference>
<gene>
    <name evidence="2" type="ORF">TrRE_jg5444</name>
</gene>
<dbReference type="OrthoDB" id="229828at2759"/>
<feature type="region of interest" description="Disordered" evidence="1">
    <location>
        <begin position="69"/>
        <end position="97"/>
    </location>
</feature>
<dbReference type="AlphaFoldDB" id="A0A9W7CE46"/>
<evidence type="ECO:0000256" key="1">
    <source>
        <dbReference type="SAM" id="MobiDB-lite"/>
    </source>
</evidence>
<protein>
    <submittedName>
        <fullName evidence="2">Uncharacterized protein</fullName>
    </submittedName>
</protein>
<comment type="caution">
    <text evidence="2">The sequence shown here is derived from an EMBL/GenBank/DDBJ whole genome shotgun (WGS) entry which is preliminary data.</text>
</comment>
<proteinExistence type="predicted"/>
<dbReference type="Proteomes" id="UP001165082">
    <property type="component" value="Unassembled WGS sequence"/>
</dbReference>
<reference evidence="2" key="1">
    <citation type="submission" date="2022-07" db="EMBL/GenBank/DDBJ databases">
        <title>Genome analysis of Parmales, a sister group of diatoms, reveals the evolutionary specialization of diatoms from phago-mixotrophs to photoautotrophs.</title>
        <authorList>
            <person name="Ban H."/>
            <person name="Sato S."/>
            <person name="Yoshikawa S."/>
            <person name="Kazumasa Y."/>
            <person name="Nakamura Y."/>
            <person name="Ichinomiya M."/>
            <person name="Saitoh K."/>
            <person name="Sato N."/>
            <person name="Blanc-Mathieu R."/>
            <person name="Endo H."/>
            <person name="Kuwata A."/>
            <person name="Ogata H."/>
        </authorList>
    </citation>
    <scope>NUCLEOTIDE SEQUENCE</scope>
</reference>
<accession>A0A9W7CE46</accession>
<name>A0A9W7CE46_9STRA</name>
<keyword evidence="3" id="KW-1185">Reference proteome</keyword>
<evidence type="ECO:0000313" key="3">
    <source>
        <dbReference type="Proteomes" id="UP001165082"/>
    </source>
</evidence>
<dbReference type="EMBL" id="BRXZ01000058">
    <property type="protein sequence ID" value="GMI04050.1"/>
    <property type="molecule type" value="Genomic_DNA"/>
</dbReference>
<sequence length="204" mass="22312">MSRLTDYSKFDKLCLDSDSDSNDDGPNPSLPPNQDLSVDAIFTSAANLFSSKEPKLALQTYHKFLGELKNPDKPVGGGQPKQPHPSTETSWNPPHYPSSIPVSPEQLLYLYVNMSAIYYSLSDFGGMLRFAASAVSVIRSHPPMMRKGGSASTLTLDVILLRTKAFFFAGKANLCTVEGSLVPIQNSRPLLLRAKASFKSAEER</sequence>
<evidence type="ECO:0000313" key="2">
    <source>
        <dbReference type="EMBL" id="GMI04050.1"/>
    </source>
</evidence>